<evidence type="ECO:0000259" key="5">
    <source>
        <dbReference type="PROSITE" id="PS51192"/>
    </source>
</evidence>
<dbReference type="GO" id="GO:0004386">
    <property type="term" value="F:helicase activity"/>
    <property type="evidence" value="ECO:0007669"/>
    <property type="project" value="UniProtKB-KW"/>
</dbReference>
<evidence type="ECO:0000256" key="2">
    <source>
        <dbReference type="ARBA" id="ARBA00022801"/>
    </source>
</evidence>
<dbReference type="RefSeq" id="WP_258568928.1">
    <property type="nucleotide sequence ID" value="NZ_JAKUDN010000001.1"/>
</dbReference>
<dbReference type="InterPro" id="IPR036770">
    <property type="entry name" value="Ankyrin_rpt-contain_sf"/>
</dbReference>
<feature type="domain" description="Helicase ATP-binding" evidence="5">
    <location>
        <begin position="74"/>
        <end position="261"/>
    </location>
</feature>
<name>A0ABT1L3M9_9GAMM</name>
<accession>A0ABT1L3M9</accession>
<dbReference type="SUPFAM" id="SSF48403">
    <property type="entry name" value="Ankyrin repeat"/>
    <property type="match status" value="1"/>
</dbReference>
<evidence type="ECO:0000256" key="1">
    <source>
        <dbReference type="ARBA" id="ARBA00022741"/>
    </source>
</evidence>
<evidence type="ECO:0000256" key="4">
    <source>
        <dbReference type="SAM" id="MobiDB-lite"/>
    </source>
</evidence>
<keyword evidence="6" id="KW-0347">Helicase</keyword>
<feature type="compositionally biased region" description="Basic and acidic residues" evidence="4">
    <location>
        <begin position="623"/>
        <end position="638"/>
    </location>
</feature>
<keyword evidence="2" id="KW-0378">Hydrolase</keyword>
<dbReference type="Gene3D" id="3.40.50.300">
    <property type="entry name" value="P-loop containing nucleotide triphosphate hydrolases"/>
    <property type="match status" value="2"/>
</dbReference>
<organism evidence="6 7">
    <name type="scientific">Candidatus Synchoanobacter obligatus</name>
    <dbReference type="NCBI Taxonomy" id="2919597"/>
    <lineage>
        <taxon>Bacteria</taxon>
        <taxon>Pseudomonadati</taxon>
        <taxon>Pseudomonadota</taxon>
        <taxon>Gammaproteobacteria</taxon>
        <taxon>Candidatus Comchoanobacterales</taxon>
        <taxon>Candidatus Comchoanobacteraceae</taxon>
        <taxon>Candidatus Synchoanobacter</taxon>
    </lineage>
</organism>
<evidence type="ECO:0000313" key="6">
    <source>
        <dbReference type="EMBL" id="MCP8351815.1"/>
    </source>
</evidence>
<keyword evidence="1" id="KW-0547">Nucleotide-binding</keyword>
<keyword evidence="3" id="KW-0067">ATP-binding</keyword>
<reference evidence="6 7" key="1">
    <citation type="journal article" date="2022" name="Nat. Microbiol.">
        <title>The microbiome of a bacterivorous marine choanoflagellate contains a resource-demanding obligate bacterial associate.</title>
        <authorList>
            <person name="Needham D.M."/>
            <person name="Poirier C."/>
            <person name="Bachy C."/>
            <person name="George E.E."/>
            <person name="Wilken S."/>
            <person name="Yung C.C.M."/>
            <person name="Limardo A.J."/>
            <person name="Morando M."/>
            <person name="Sudek L."/>
            <person name="Malmstrom R.R."/>
            <person name="Keeling P.J."/>
            <person name="Santoro A.E."/>
            <person name="Worden A.Z."/>
        </authorList>
    </citation>
    <scope>NUCLEOTIDE SEQUENCE [LARGE SCALE GENOMIC DNA]</scope>
    <source>
        <strain evidence="6 7">Comchoano-2</strain>
    </source>
</reference>
<dbReference type="InterPro" id="IPR027417">
    <property type="entry name" value="P-loop_NTPase"/>
</dbReference>
<sequence>MQEVKKPEWSVVEQEIARRQCYIELLTRLHSFETPNKFLGFKSRLTKLLKAGDGFLYNRSQQLAQLVAFLEAISKKPEELSVAILDMATGSGKTHTFMLMLFLLVAKDNIDEEVDAATALSFLSSSGGAAAGKSAVAKHFRGLVVVPTIELKSQALMGWESRMSAYSELLGLEPVVIQDINQAAKKAYSPATSPDILLSCQQSLASFSNQKQKHCYVSTWAKDHQLMCIFDEADLIFRESFVRELVSHINIAAILAVSATAKYRCGTSLNIESESTKLDLVAHALPRISLSDAIEAKLLSPLCITECYVAAPRTKKKIPHMRGDDFVESQLQLALNQDDFHHLVAHLIATGKNQYGSHFMGRPTLVVASGIEHANRLVAVLNEHYASEESQWSKHPMIPDRVKQFAFAYHSKVSAAEKDRCLKGFSKGESLVMVGVRSVVAGLDLPFLETVIAFPSASERAVIQRAGRVTRLFPGKKIANLVEMIFFSEQQKTMAKIAEFDGKISDTLTIGVEAGYQAEEDHGPAKFPAHVQRAPYSLSSQKNISEEDKILHMLESLESVDLSNASVYETMADVAEKLLARLTKSLSPFRQKSKKKKLVVCEAGPAEITPSKAKGKQPMAAQRRLDGPDGDRKKEKAGSKSYQALGKKLQQARTLLSGAAVGSSTSAPQAKRARNARDRKTTLNLSALLQSLKTLMPEHSAGHVEDGVSVVQQFKQIYQSLSQKTIEEIAEASATKAAAVVERERQEKLFLEAILAHDGETITQWLVDNLITQSLLQRTIDTILKSIKLDTLDQDLPYIDQIVKAIRGNQSALHRKSAVNLMFLLVGIIPISSHFWKDYCQCLLNTKAYNVKQHYPSVIKWVYSHGREDLALCAAKQKSAGVPWYWRGGWLLENQDDILVSLDMAESLQPGLTTQIFDSVTIVERLLSYPRSDARLDKYLRLLYNVPLNRKAFSNLLKRSGILEEGRYLERSLIDRAIYVGKVAQKFSVNGAKDGLELLHQCGLLYKINLEEWHKAQGIEISIKVSSPGVEEGYLSENNIASVKYLIDRKQWGLDPAFLFDALAANKLDMVAMLLANGYKVTAKLNGKSFIYTLIHQLYLGVGYYRQGMIKLCQQIAQLSDKKTVLHYIASESGDHVELVKYSLFRVEKDSEQLDSSGKTALFYAKQVGNVAIQAELEQHENSRALKVGTVAVDTSKLVLPLKPVVAKSASVGKKRVNPDVEDSLRKRLKGHLRQYETAGLFTPAAHAFAEAAEELDAVTAIPSSSTVCLADAPALLPKVGDSQLWRYVKEKHYDGDEVEGLYFQSSDMSLFSRSGGGAAAEVDADTIEVSNSL</sequence>
<keyword evidence="7" id="KW-1185">Reference proteome</keyword>
<dbReference type="SMART" id="SM00487">
    <property type="entry name" value="DEXDc"/>
    <property type="match status" value="1"/>
</dbReference>
<dbReference type="SMART" id="SM00490">
    <property type="entry name" value="HELICc"/>
    <property type="match status" value="1"/>
</dbReference>
<dbReference type="Gene3D" id="1.25.40.20">
    <property type="entry name" value="Ankyrin repeat-containing domain"/>
    <property type="match status" value="1"/>
</dbReference>
<evidence type="ECO:0000256" key="3">
    <source>
        <dbReference type="ARBA" id="ARBA00022840"/>
    </source>
</evidence>
<dbReference type="InterPro" id="IPR011545">
    <property type="entry name" value="DEAD/DEAH_box_helicase_dom"/>
</dbReference>
<dbReference type="SUPFAM" id="SSF52540">
    <property type="entry name" value="P-loop containing nucleoside triphosphate hydrolases"/>
    <property type="match status" value="1"/>
</dbReference>
<proteinExistence type="predicted"/>
<evidence type="ECO:0000313" key="7">
    <source>
        <dbReference type="Proteomes" id="UP001320768"/>
    </source>
</evidence>
<feature type="region of interest" description="Disordered" evidence="4">
    <location>
        <begin position="608"/>
        <end position="643"/>
    </location>
</feature>
<dbReference type="Pfam" id="PF00271">
    <property type="entry name" value="Helicase_C"/>
    <property type="match status" value="1"/>
</dbReference>
<dbReference type="InterPro" id="IPR001650">
    <property type="entry name" value="Helicase_C-like"/>
</dbReference>
<comment type="caution">
    <text evidence="6">The sequence shown here is derived from an EMBL/GenBank/DDBJ whole genome shotgun (WGS) entry which is preliminary data.</text>
</comment>
<dbReference type="Proteomes" id="UP001320768">
    <property type="component" value="Unassembled WGS sequence"/>
</dbReference>
<dbReference type="EMBL" id="JAKUDN010000001">
    <property type="protein sequence ID" value="MCP8351815.1"/>
    <property type="molecule type" value="Genomic_DNA"/>
</dbReference>
<protein>
    <submittedName>
        <fullName evidence="6">DEAD/DEAH box helicase family protein</fullName>
    </submittedName>
</protein>
<dbReference type="Pfam" id="PF00270">
    <property type="entry name" value="DEAD"/>
    <property type="match status" value="1"/>
</dbReference>
<dbReference type="PANTHER" id="PTHR24031">
    <property type="entry name" value="RNA HELICASE"/>
    <property type="match status" value="1"/>
</dbReference>
<dbReference type="PROSITE" id="PS51192">
    <property type="entry name" value="HELICASE_ATP_BIND_1"/>
    <property type="match status" value="1"/>
</dbReference>
<feature type="region of interest" description="Disordered" evidence="4">
    <location>
        <begin position="659"/>
        <end position="679"/>
    </location>
</feature>
<dbReference type="InterPro" id="IPR014001">
    <property type="entry name" value="Helicase_ATP-bd"/>
</dbReference>
<gene>
    <name evidence="6" type="ORF">MKS91_00700</name>
</gene>